<evidence type="ECO:0000256" key="5">
    <source>
        <dbReference type="PROSITE-ProRule" id="PRU00335"/>
    </source>
</evidence>
<dbReference type="InterPro" id="IPR009057">
    <property type="entry name" value="Homeodomain-like_sf"/>
</dbReference>
<dbReference type="InterPro" id="IPR003012">
    <property type="entry name" value="Tet_transcr_reg_TetR"/>
</dbReference>
<feature type="DNA-binding region" description="H-T-H motif" evidence="5">
    <location>
        <begin position="32"/>
        <end position="51"/>
    </location>
</feature>
<evidence type="ECO:0000256" key="1">
    <source>
        <dbReference type="ARBA" id="ARBA00022491"/>
    </source>
</evidence>
<gene>
    <name evidence="7" type="ORF">ACFQQL_02030</name>
</gene>
<evidence type="ECO:0000259" key="6">
    <source>
        <dbReference type="PROSITE" id="PS50977"/>
    </source>
</evidence>
<dbReference type="RefSeq" id="WP_382390745.1">
    <property type="nucleotide sequence ID" value="NZ_JBHTCQ010000001.1"/>
</dbReference>
<dbReference type="Gene3D" id="1.10.357.10">
    <property type="entry name" value="Tetracycline Repressor, domain 2"/>
    <property type="match status" value="1"/>
</dbReference>
<organism evidence="7 8">
    <name type="scientific">Georgenia alba</name>
    <dbReference type="NCBI Taxonomy" id="2233858"/>
    <lineage>
        <taxon>Bacteria</taxon>
        <taxon>Bacillati</taxon>
        <taxon>Actinomycetota</taxon>
        <taxon>Actinomycetes</taxon>
        <taxon>Micrococcales</taxon>
        <taxon>Bogoriellaceae</taxon>
        <taxon>Georgenia</taxon>
    </lineage>
</organism>
<evidence type="ECO:0000256" key="3">
    <source>
        <dbReference type="ARBA" id="ARBA00023125"/>
    </source>
</evidence>
<dbReference type="PRINTS" id="PR00400">
    <property type="entry name" value="TETREPRESSOR"/>
</dbReference>
<dbReference type="PANTHER" id="PTHR30055">
    <property type="entry name" value="HTH-TYPE TRANSCRIPTIONAL REGULATOR RUTR"/>
    <property type="match status" value="1"/>
</dbReference>
<dbReference type="PANTHER" id="PTHR30055:SF151">
    <property type="entry name" value="TRANSCRIPTIONAL REGULATORY PROTEIN"/>
    <property type="match status" value="1"/>
</dbReference>
<evidence type="ECO:0000256" key="2">
    <source>
        <dbReference type="ARBA" id="ARBA00023015"/>
    </source>
</evidence>
<dbReference type="Pfam" id="PF02909">
    <property type="entry name" value="TetR_C_1"/>
    <property type="match status" value="1"/>
</dbReference>
<feature type="domain" description="HTH tetR-type" evidence="6">
    <location>
        <begin position="9"/>
        <end position="69"/>
    </location>
</feature>
<accession>A0ABW2Q4H1</accession>
<dbReference type="Pfam" id="PF00440">
    <property type="entry name" value="TetR_N"/>
    <property type="match status" value="1"/>
</dbReference>
<evidence type="ECO:0000256" key="4">
    <source>
        <dbReference type="ARBA" id="ARBA00023163"/>
    </source>
</evidence>
<dbReference type="InterPro" id="IPR036271">
    <property type="entry name" value="Tet_transcr_reg_TetR-rel_C_sf"/>
</dbReference>
<keyword evidence="4" id="KW-0804">Transcription</keyword>
<reference evidence="8" key="1">
    <citation type="journal article" date="2019" name="Int. J. Syst. Evol. Microbiol.">
        <title>The Global Catalogue of Microorganisms (GCM) 10K type strain sequencing project: providing services to taxonomists for standard genome sequencing and annotation.</title>
        <authorList>
            <consortium name="The Broad Institute Genomics Platform"/>
            <consortium name="The Broad Institute Genome Sequencing Center for Infectious Disease"/>
            <person name="Wu L."/>
            <person name="Ma J."/>
        </authorList>
    </citation>
    <scope>NUCLEOTIDE SEQUENCE [LARGE SCALE GENOMIC DNA]</scope>
    <source>
        <strain evidence="8">JCM 1490</strain>
    </source>
</reference>
<dbReference type="InterPro" id="IPR001647">
    <property type="entry name" value="HTH_TetR"/>
</dbReference>
<dbReference type="PROSITE" id="PS50977">
    <property type="entry name" value="HTH_TETR_2"/>
    <property type="match status" value="1"/>
</dbReference>
<dbReference type="Gene3D" id="1.10.10.60">
    <property type="entry name" value="Homeodomain-like"/>
    <property type="match status" value="1"/>
</dbReference>
<proteinExistence type="predicted"/>
<dbReference type="SUPFAM" id="SSF48498">
    <property type="entry name" value="Tetracyclin repressor-like, C-terminal domain"/>
    <property type="match status" value="1"/>
</dbReference>
<dbReference type="InterPro" id="IPR050109">
    <property type="entry name" value="HTH-type_TetR-like_transc_reg"/>
</dbReference>
<sequence length="221" mass="23988">MARPGRKPSLTPEEVVGTAVAMADTEGLEGVSMPRLAARLGKATMSLYRYVSSKEELVALMLDRAIGAPDVAPYRDLDWRASLWRWATDARQVYLAHPWTLPLVTRRRTMGPNETAWLELAVASLAECDLTPAETIDTVLLVNGYVRGATEPLVDDSPATDDSVRPYQGVGAEEAYPSLASLGAIGPDPDERRRQGTAGFEFGLARILDGVEVYLSGRSRG</sequence>
<keyword evidence="8" id="KW-1185">Reference proteome</keyword>
<dbReference type="InterPro" id="IPR004111">
    <property type="entry name" value="Repressor_TetR_C"/>
</dbReference>
<dbReference type="SUPFAM" id="SSF46689">
    <property type="entry name" value="Homeodomain-like"/>
    <property type="match status" value="1"/>
</dbReference>
<dbReference type="Proteomes" id="UP001596455">
    <property type="component" value="Unassembled WGS sequence"/>
</dbReference>
<protein>
    <submittedName>
        <fullName evidence="7">TetR/AcrR family transcriptional regulator</fullName>
    </submittedName>
</protein>
<keyword evidence="2" id="KW-0805">Transcription regulation</keyword>
<evidence type="ECO:0000313" key="8">
    <source>
        <dbReference type="Proteomes" id="UP001596455"/>
    </source>
</evidence>
<keyword evidence="3 5" id="KW-0238">DNA-binding</keyword>
<dbReference type="EMBL" id="JBHTCQ010000001">
    <property type="protein sequence ID" value="MFC7403874.1"/>
    <property type="molecule type" value="Genomic_DNA"/>
</dbReference>
<evidence type="ECO:0000313" key="7">
    <source>
        <dbReference type="EMBL" id="MFC7403874.1"/>
    </source>
</evidence>
<name>A0ABW2Q4H1_9MICO</name>
<comment type="caution">
    <text evidence="7">The sequence shown here is derived from an EMBL/GenBank/DDBJ whole genome shotgun (WGS) entry which is preliminary data.</text>
</comment>
<keyword evidence="1" id="KW-0678">Repressor</keyword>